<gene>
    <name evidence="12" type="primary">25493353</name>
    <name evidence="10" type="ordered locus">MTR_4g094480</name>
    <name evidence="11" type="ORF">MtrunA17_Chr4g0051411</name>
</gene>
<dbReference type="PROSITE" id="PS51387">
    <property type="entry name" value="FAD_PCMH"/>
    <property type="match status" value="1"/>
</dbReference>
<dbReference type="Proteomes" id="UP000002051">
    <property type="component" value="Chromosome 4"/>
</dbReference>
<dbReference type="GO" id="GO:1901696">
    <property type="term" value="P:cannabinoid biosynthetic process"/>
    <property type="evidence" value="ECO:0007669"/>
    <property type="project" value="UniProtKB-ARBA"/>
</dbReference>
<name>G8A1B6_MEDTR</name>
<dbReference type="Gene3D" id="3.40.462.20">
    <property type="match status" value="1"/>
</dbReference>
<evidence type="ECO:0000313" key="10">
    <source>
        <dbReference type="EMBL" id="KEH31320.1"/>
    </source>
</evidence>
<proteinExistence type="inferred from homology"/>
<evidence type="ECO:0000256" key="5">
    <source>
        <dbReference type="ARBA" id="ARBA00022827"/>
    </source>
</evidence>
<dbReference type="GO" id="GO:0071949">
    <property type="term" value="F:FAD binding"/>
    <property type="evidence" value="ECO:0007669"/>
    <property type="project" value="InterPro"/>
</dbReference>
<dbReference type="Gene3D" id="3.30.43.10">
    <property type="entry name" value="Uridine Diphospho-n-acetylenolpyruvylglucosamine Reductase, domain 2"/>
    <property type="match status" value="1"/>
</dbReference>
<dbReference type="EC" id="1.3.3.8" evidence="11"/>
<evidence type="ECO:0000313" key="13">
    <source>
        <dbReference type="Proteomes" id="UP000002051"/>
    </source>
</evidence>
<dbReference type="InterPro" id="IPR016166">
    <property type="entry name" value="FAD-bd_PCMH"/>
</dbReference>
<protein>
    <submittedName>
        <fullName evidence="11">Putative tetrahydroberberine oxidase</fullName>
        <ecNumber evidence="11">1.3.3.8</ecNumber>
    </submittedName>
    <submittedName>
        <fullName evidence="10">Reticuline oxidase-like protein</fullName>
    </submittedName>
</protein>
<dbReference type="AlphaFoldDB" id="G8A1B6"/>
<accession>G8A1B6</accession>
<dbReference type="InterPro" id="IPR006094">
    <property type="entry name" value="Oxid_FAD_bind_N"/>
</dbReference>
<dbReference type="SUPFAM" id="SSF56176">
    <property type="entry name" value="FAD-binding/transporter-associated domain-like"/>
    <property type="match status" value="1"/>
</dbReference>
<evidence type="ECO:0000256" key="7">
    <source>
        <dbReference type="ARBA" id="ARBA00023180"/>
    </source>
</evidence>
<dbReference type="Proteomes" id="UP000265566">
    <property type="component" value="Chromosome 4"/>
</dbReference>
<evidence type="ECO:0000259" key="9">
    <source>
        <dbReference type="PROSITE" id="PS51387"/>
    </source>
</evidence>
<keyword evidence="11" id="KW-0560">Oxidoreductase</keyword>
<evidence type="ECO:0000256" key="2">
    <source>
        <dbReference type="ARBA" id="ARBA00005466"/>
    </source>
</evidence>
<feature type="domain" description="FAD-binding PCMH-type" evidence="9">
    <location>
        <begin position="76"/>
        <end position="250"/>
    </location>
</feature>
<dbReference type="STRING" id="3880.G8A1B6"/>
<reference evidence="10 13" key="2">
    <citation type="journal article" date="2014" name="BMC Genomics">
        <title>An improved genome release (version Mt4.0) for the model legume Medicago truncatula.</title>
        <authorList>
            <person name="Tang H."/>
            <person name="Krishnakumar V."/>
            <person name="Bidwell S."/>
            <person name="Rosen B."/>
            <person name="Chan A."/>
            <person name="Zhou S."/>
            <person name="Gentzbittel L."/>
            <person name="Childs K.L."/>
            <person name="Yandell M."/>
            <person name="Gundlach H."/>
            <person name="Mayer K.F."/>
            <person name="Schwartz D.C."/>
            <person name="Town C.D."/>
        </authorList>
    </citation>
    <scope>GENOME REANNOTATION</scope>
    <source>
        <strain evidence="10">A17</strain>
        <strain evidence="12 13">cv. Jemalong A17</strain>
    </source>
</reference>
<evidence type="ECO:0000313" key="11">
    <source>
        <dbReference type="EMBL" id="RHN62808.1"/>
    </source>
</evidence>
<feature type="signal peptide" evidence="8">
    <location>
        <begin position="1"/>
        <end position="22"/>
    </location>
</feature>
<dbReference type="InterPro" id="IPR036318">
    <property type="entry name" value="FAD-bd_PCMH-like_sf"/>
</dbReference>
<comment type="similarity">
    <text evidence="2">Belongs to the oxygen-dependent FAD-linked oxidoreductase family.</text>
</comment>
<dbReference type="InterPro" id="IPR016167">
    <property type="entry name" value="FAD-bd_PCMH_sub1"/>
</dbReference>
<dbReference type="GO" id="GO:0050328">
    <property type="term" value="F:tetrahydroberberine oxidase activity"/>
    <property type="evidence" value="ECO:0007669"/>
    <property type="project" value="UniProtKB-EC"/>
</dbReference>
<dbReference type="HOGENOM" id="CLU_018354_6_0_1"/>
<evidence type="ECO:0000256" key="4">
    <source>
        <dbReference type="ARBA" id="ARBA00022729"/>
    </source>
</evidence>
<reference evidence="12" key="3">
    <citation type="submission" date="2015-04" db="UniProtKB">
        <authorList>
            <consortium name="EnsemblPlants"/>
        </authorList>
    </citation>
    <scope>IDENTIFICATION</scope>
    <source>
        <strain evidence="12">cv. Jemalong A17</strain>
    </source>
</reference>
<keyword evidence="13" id="KW-1185">Reference proteome</keyword>
<keyword evidence="7" id="KW-0325">Glycoprotein</keyword>
<dbReference type="Pfam" id="PF08031">
    <property type="entry name" value="BBE"/>
    <property type="match status" value="1"/>
</dbReference>
<dbReference type="EMBL" id="PSQE01000004">
    <property type="protein sequence ID" value="RHN62808.1"/>
    <property type="molecule type" value="Genomic_DNA"/>
</dbReference>
<dbReference type="FunFam" id="3.30.43.10:FF:000004">
    <property type="entry name" value="Berberine bridge enzyme-like 15"/>
    <property type="match status" value="1"/>
</dbReference>
<keyword evidence="5" id="KW-0274">FAD</keyword>
<dbReference type="KEGG" id="mtr:25493353"/>
<evidence type="ECO:0000313" key="12">
    <source>
        <dbReference type="EnsemblPlants" id="KEH31320"/>
    </source>
</evidence>
<dbReference type="InterPro" id="IPR016169">
    <property type="entry name" value="FAD-bd_PCMH_sub2"/>
</dbReference>
<dbReference type="eggNOG" id="ENOG502QVGN">
    <property type="taxonomic scope" value="Eukaryota"/>
</dbReference>
<dbReference type="PaxDb" id="3880-AES85254"/>
<keyword evidence="4 8" id="KW-0732">Signal</keyword>
<reference evidence="10 13" key="1">
    <citation type="journal article" date="2011" name="Nature">
        <title>The Medicago genome provides insight into the evolution of rhizobial symbioses.</title>
        <authorList>
            <person name="Young N.D."/>
            <person name="Debelle F."/>
            <person name="Oldroyd G.E."/>
            <person name="Geurts R."/>
            <person name="Cannon S.B."/>
            <person name="Udvardi M.K."/>
            <person name="Benedito V.A."/>
            <person name="Mayer K.F."/>
            <person name="Gouzy J."/>
            <person name="Schoof H."/>
            <person name="Van de Peer Y."/>
            <person name="Proost S."/>
            <person name="Cook D.R."/>
            <person name="Meyers B.C."/>
            <person name="Spannagl M."/>
            <person name="Cheung F."/>
            <person name="De Mita S."/>
            <person name="Krishnakumar V."/>
            <person name="Gundlach H."/>
            <person name="Zhou S."/>
            <person name="Mudge J."/>
            <person name="Bharti A.K."/>
            <person name="Murray J.D."/>
            <person name="Naoumkina M.A."/>
            <person name="Rosen B."/>
            <person name="Silverstein K.A."/>
            <person name="Tang H."/>
            <person name="Rombauts S."/>
            <person name="Zhao P.X."/>
            <person name="Zhou P."/>
            <person name="Barbe V."/>
            <person name="Bardou P."/>
            <person name="Bechner M."/>
            <person name="Bellec A."/>
            <person name="Berger A."/>
            <person name="Berges H."/>
            <person name="Bidwell S."/>
            <person name="Bisseling T."/>
            <person name="Choisne N."/>
            <person name="Couloux A."/>
            <person name="Denny R."/>
            <person name="Deshpande S."/>
            <person name="Dai X."/>
            <person name="Doyle J.J."/>
            <person name="Dudez A.M."/>
            <person name="Farmer A.D."/>
            <person name="Fouteau S."/>
            <person name="Franken C."/>
            <person name="Gibelin C."/>
            <person name="Gish J."/>
            <person name="Goldstein S."/>
            <person name="Gonzalez A.J."/>
            <person name="Green P.J."/>
            <person name="Hallab A."/>
            <person name="Hartog M."/>
            <person name="Hua A."/>
            <person name="Humphray S.J."/>
            <person name="Jeong D.H."/>
            <person name="Jing Y."/>
            <person name="Jocker A."/>
            <person name="Kenton S.M."/>
            <person name="Kim D.J."/>
            <person name="Klee K."/>
            <person name="Lai H."/>
            <person name="Lang C."/>
            <person name="Lin S."/>
            <person name="Macmil S.L."/>
            <person name="Magdelenat G."/>
            <person name="Matthews L."/>
            <person name="McCorrison J."/>
            <person name="Monaghan E.L."/>
            <person name="Mun J.H."/>
            <person name="Najar F.Z."/>
            <person name="Nicholson C."/>
            <person name="Noirot C."/>
            <person name="O'Bleness M."/>
            <person name="Paule C.R."/>
            <person name="Poulain J."/>
            <person name="Prion F."/>
            <person name="Qin B."/>
            <person name="Qu C."/>
            <person name="Retzel E.F."/>
            <person name="Riddle C."/>
            <person name="Sallet E."/>
            <person name="Samain S."/>
            <person name="Samson N."/>
            <person name="Sanders I."/>
            <person name="Saurat O."/>
            <person name="Scarpelli C."/>
            <person name="Schiex T."/>
            <person name="Segurens B."/>
            <person name="Severin A.J."/>
            <person name="Sherrier D.J."/>
            <person name="Shi R."/>
            <person name="Sims S."/>
            <person name="Singer S.R."/>
            <person name="Sinharoy S."/>
            <person name="Sterck L."/>
            <person name="Viollet A."/>
            <person name="Wang B.B."/>
            <person name="Wang K."/>
            <person name="Wang M."/>
            <person name="Wang X."/>
            <person name="Warfsmann J."/>
            <person name="Weissenbach J."/>
            <person name="White D.D."/>
            <person name="White J.D."/>
            <person name="Wiley G.B."/>
            <person name="Wincker P."/>
            <person name="Xing Y."/>
            <person name="Yang L."/>
            <person name="Yao Z."/>
            <person name="Ying F."/>
            <person name="Zhai J."/>
            <person name="Zhou L."/>
            <person name="Zuber A."/>
            <person name="Denarie J."/>
            <person name="Dixon R.A."/>
            <person name="May G.D."/>
            <person name="Schwartz D.C."/>
            <person name="Rogers J."/>
            <person name="Quetier F."/>
            <person name="Town C.D."/>
            <person name="Roe B.A."/>
        </authorList>
    </citation>
    <scope>NUCLEOTIDE SEQUENCE [LARGE SCALE GENOMIC DNA]</scope>
    <source>
        <strain evidence="10">A17</strain>
        <strain evidence="12 13">cv. Jemalong A17</strain>
    </source>
</reference>
<feature type="chain" id="PRO_5014574389" evidence="8">
    <location>
        <begin position="23"/>
        <end position="541"/>
    </location>
</feature>
<dbReference type="OrthoDB" id="407275at2759"/>
<sequence>MIPLRSYLIIVLIAVFFSFTYSAIDTTKHEENFLQCLYSYSHNSTSMSKLVYTKTNSSYSSILQFTTQNLRFASKTTPKPLVIITPKHISQIQTTIICSQRHDLQIRIRSGGHDFEGRSYVSEVPFVIIDFTYFREITIDVEKRTAWVQSGATLGELYYTISRKSRNLGFPAGACPTVGVGGHFSGGGYGNLVRKFGLAADNIIDAHIIDVKGRFLDREAMGEDFFWAIRGGGGASFGVIISWKVKLVQVPSSVSVFNVPKTLDQNATKLVHKWQFVTSTIDENIAIYVILQRVNLSKKGKSNSTVQALFQALFLGSVDKLIPLMKEKFPELGLVREDCIEMSWIESVLYLYGFPKGESPEMLLNRTQAAKDIFKVKSDFVRIPISEIGLERMWRMFHEDGAKDSMVYFFPYGGIMNNISESKIPFPHRYGNLYQILYSVHWHQESDEVEKIKMNWIRKLYSFMEPFVSKSPRAAYINYRDLDIGVNNNNGYTSYKQASIWGVKYFKNNFKRLVKVKTKVDPLNFFRNEQSIPSHLSKGHR</sequence>
<reference evidence="11" key="4">
    <citation type="journal article" date="2018" name="Nat. Plants">
        <title>Whole-genome landscape of Medicago truncatula symbiotic genes.</title>
        <authorList>
            <person name="Pecrix Y."/>
            <person name="Gamas P."/>
            <person name="Carrere S."/>
        </authorList>
    </citation>
    <scope>NUCLEOTIDE SEQUENCE</scope>
    <source>
        <tissue evidence="11">Leaves</tissue>
    </source>
</reference>
<evidence type="ECO:0000256" key="6">
    <source>
        <dbReference type="ARBA" id="ARBA00023157"/>
    </source>
</evidence>
<keyword evidence="3" id="KW-0285">Flavoprotein</keyword>
<dbReference type="Gene3D" id="3.30.465.10">
    <property type="match status" value="1"/>
</dbReference>
<dbReference type="Gramene" id="rna25419">
    <property type="protein sequence ID" value="RHN62808.1"/>
    <property type="gene ID" value="gene25419"/>
</dbReference>
<dbReference type="EnsemblPlants" id="KEH31320">
    <property type="protein sequence ID" value="KEH31320"/>
    <property type="gene ID" value="MTR_4g094480"/>
</dbReference>
<dbReference type="OMA" id="LESKHCT"/>
<evidence type="ECO:0000256" key="1">
    <source>
        <dbReference type="ARBA" id="ARBA00001974"/>
    </source>
</evidence>
<dbReference type="InterPro" id="IPR012951">
    <property type="entry name" value="BBE"/>
</dbReference>
<evidence type="ECO:0000256" key="3">
    <source>
        <dbReference type="ARBA" id="ARBA00022630"/>
    </source>
</evidence>
<keyword evidence="6" id="KW-1015">Disulfide bond</keyword>
<dbReference type="PANTHER" id="PTHR32448">
    <property type="entry name" value="OS08G0158400 PROTEIN"/>
    <property type="match status" value="1"/>
</dbReference>
<comment type="cofactor">
    <cofactor evidence="1">
        <name>FAD</name>
        <dbReference type="ChEBI" id="CHEBI:57692"/>
    </cofactor>
</comment>
<organism evidence="10 13">
    <name type="scientific">Medicago truncatula</name>
    <name type="common">Barrel medic</name>
    <name type="synonym">Medicago tribuloides</name>
    <dbReference type="NCBI Taxonomy" id="3880"/>
    <lineage>
        <taxon>Eukaryota</taxon>
        <taxon>Viridiplantae</taxon>
        <taxon>Streptophyta</taxon>
        <taxon>Embryophyta</taxon>
        <taxon>Tracheophyta</taxon>
        <taxon>Spermatophyta</taxon>
        <taxon>Magnoliopsida</taxon>
        <taxon>eudicotyledons</taxon>
        <taxon>Gunneridae</taxon>
        <taxon>Pentapetalae</taxon>
        <taxon>rosids</taxon>
        <taxon>fabids</taxon>
        <taxon>Fabales</taxon>
        <taxon>Fabaceae</taxon>
        <taxon>Papilionoideae</taxon>
        <taxon>50 kb inversion clade</taxon>
        <taxon>NPAAA clade</taxon>
        <taxon>Hologalegina</taxon>
        <taxon>IRL clade</taxon>
        <taxon>Trifolieae</taxon>
        <taxon>Medicago</taxon>
    </lineage>
</organism>
<dbReference type="Pfam" id="PF01565">
    <property type="entry name" value="FAD_binding_4"/>
    <property type="match status" value="1"/>
</dbReference>
<evidence type="ECO:0000256" key="8">
    <source>
        <dbReference type="SAM" id="SignalP"/>
    </source>
</evidence>
<dbReference type="EMBL" id="CM001220">
    <property type="protein sequence ID" value="KEH31320.1"/>
    <property type="molecule type" value="Genomic_DNA"/>
</dbReference>